<name>A0A5C5ZR45_9BACT</name>
<reference evidence="3 4" key="1">
    <citation type="submission" date="2019-02" db="EMBL/GenBank/DDBJ databases">
        <title>Deep-cultivation of Planctomycetes and their phenomic and genomic characterization uncovers novel biology.</title>
        <authorList>
            <person name="Wiegand S."/>
            <person name="Jogler M."/>
            <person name="Boedeker C."/>
            <person name="Pinto D."/>
            <person name="Vollmers J."/>
            <person name="Rivas-Marin E."/>
            <person name="Kohn T."/>
            <person name="Peeters S.H."/>
            <person name="Heuer A."/>
            <person name="Rast P."/>
            <person name="Oberbeckmann S."/>
            <person name="Bunk B."/>
            <person name="Jeske O."/>
            <person name="Meyerdierks A."/>
            <person name="Storesund J.E."/>
            <person name="Kallscheuer N."/>
            <person name="Luecker S."/>
            <person name="Lage O.M."/>
            <person name="Pohl T."/>
            <person name="Merkel B.J."/>
            <person name="Hornburger P."/>
            <person name="Mueller R.-W."/>
            <person name="Bruemmer F."/>
            <person name="Labrenz M."/>
            <person name="Spormann A.M."/>
            <person name="Op Den Camp H."/>
            <person name="Overmann J."/>
            <person name="Amann R."/>
            <person name="Jetten M.S.M."/>
            <person name="Mascher T."/>
            <person name="Medema M.H."/>
            <person name="Devos D.P."/>
            <person name="Kaster A.-K."/>
            <person name="Ovreas L."/>
            <person name="Rohde M."/>
            <person name="Galperin M.Y."/>
            <person name="Jogler C."/>
        </authorList>
    </citation>
    <scope>NUCLEOTIDE SEQUENCE [LARGE SCALE GENOMIC DNA]</scope>
    <source>
        <strain evidence="3 4">Mal64</strain>
    </source>
</reference>
<comment type="caution">
    <text evidence="3">The sequence shown here is derived from an EMBL/GenBank/DDBJ whole genome shotgun (WGS) entry which is preliminary data.</text>
</comment>
<organism evidence="3 4">
    <name type="scientific">Pseudobythopirellula maris</name>
    <dbReference type="NCBI Taxonomy" id="2527991"/>
    <lineage>
        <taxon>Bacteria</taxon>
        <taxon>Pseudomonadati</taxon>
        <taxon>Planctomycetota</taxon>
        <taxon>Planctomycetia</taxon>
        <taxon>Pirellulales</taxon>
        <taxon>Lacipirellulaceae</taxon>
        <taxon>Pseudobythopirellula</taxon>
    </lineage>
</organism>
<keyword evidence="2" id="KW-0732">Signal</keyword>
<gene>
    <name evidence="3" type="ORF">Mal64_04050</name>
</gene>
<sequence length="504" mass="54875" precursor="true">MISRIPLIRSSRPALLLGVALAAFTATTTGAEESRLWRLAPYRVRAVLAFEGPSVATDRFAAETTRVFEQDVRRNAGSLWRLETEPAGLEARVVIAEMNDSAAGSPDWSPPAGPDKTWILSVRETARGVELMACEYDHTLLLWGAPVREEVVAIDETPIRLSALTRKVFARLARFDLDSNDSSQVRLAYRGASMAGLKGVRPEAGSGVVFKPFLQKTDRNGVPLDESTQPTPWTYLLTLEPPADAGESEPSEGDAGQSHSQSAKIYSNSPRPFGARRRGGVEQIALAAHGDGGQATLRLVTKDAAETPLPGYTAIVRDEATRKPVPIGVSNSLGEITITGDEPVIRVFLVAGDQTVAILPVAPGVDHELLVRLPDERPRLTAKIKLSAIEESLIDQVAQRKLLEANIRSLIEEDALEEADRQMQNYDALPGRPQFNRMIDSAEQQCRSKDPHVQRRVDRMFEDARAVLAIYLDARASLEIKEALSQAHRQASSPANSPAPPAGE</sequence>
<accession>A0A5C5ZR45</accession>
<evidence type="ECO:0000313" key="3">
    <source>
        <dbReference type="EMBL" id="TWT90022.1"/>
    </source>
</evidence>
<dbReference type="AlphaFoldDB" id="A0A5C5ZR45"/>
<evidence type="ECO:0000313" key="4">
    <source>
        <dbReference type="Proteomes" id="UP000315440"/>
    </source>
</evidence>
<dbReference type="OrthoDB" id="240747at2"/>
<keyword evidence="4" id="KW-1185">Reference proteome</keyword>
<feature type="region of interest" description="Disordered" evidence="1">
    <location>
        <begin position="484"/>
        <end position="504"/>
    </location>
</feature>
<evidence type="ECO:0000256" key="2">
    <source>
        <dbReference type="SAM" id="SignalP"/>
    </source>
</evidence>
<feature type="chain" id="PRO_5023042795" evidence="2">
    <location>
        <begin position="26"/>
        <end position="504"/>
    </location>
</feature>
<protein>
    <submittedName>
        <fullName evidence="3">Uncharacterized protein</fullName>
    </submittedName>
</protein>
<feature type="region of interest" description="Disordered" evidence="1">
    <location>
        <begin position="241"/>
        <end position="275"/>
    </location>
</feature>
<feature type="signal peptide" evidence="2">
    <location>
        <begin position="1"/>
        <end position="25"/>
    </location>
</feature>
<evidence type="ECO:0000256" key="1">
    <source>
        <dbReference type="SAM" id="MobiDB-lite"/>
    </source>
</evidence>
<proteinExistence type="predicted"/>
<dbReference type="Proteomes" id="UP000315440">
    <property type="component" value="Unassembled WGS sequence"/>
</dbReference>
<dbReference type="RefSeq" id="WP_146396294.1">
    <property type="nucleotide sequence ID" value="NZ_SJPQ01000001.1"/>
</dbReference>
<dbReference type="EMBL" id="SJPQ01000001">
    <property type="protein sequence ID" value="TWT90022.1"/>
    <property type="molecule type" value="Genomic_DNA"/>
</dbReference>
<feature type="compositionally biased region" description="Polar residues" evidence="1">
    <location>
        <begin position="257"/>
        <end position="270"/>
    </location>
</feature>